<dbReference type="PANTHER" id="PTHR33266">
    <property type="entry name" value="CHROMOSOME 15, WHOLE GENOME SHOTGUN SEQUENCE"/>
    <property type="match status" value="1"/>
</dbReference>
<evidence type="ECO:0000256" key="1">
    <source>
        <dbReference type="SAM" id="MobiDB-lite"/>
    </source>
</evidence>
<comment type="caution">
    <text evidence="2">The sequence shown here is derived from an EMBL/GenBank/DDBJ whole genome shotgun (WGS) entry which is preliminary data.</text>
</comment>
<dbReference type="PANTHER" id="PTHR33266:SF1">
    <property type="entry name" value="F-BOX DOMAIN-CONTAINING PROTEIN"/>
    <property type="match status" value="1"/>
</dbReference>
<gene>
    <name evidence="2" type="ORF">V7S43_011269</name>
</gene>
<sequence>MTDANWHKYCRKVMRTCRSDSEEEKDNNGAGDEVNGEEKEVSVEDQIAVYKRLVTRRGKRKAQNALMRMGRPMWYSIFSRSQRSTRLEEAVDLAARKLMHGWSLEKENYKEENMFGVASMLCRLGVHLCTTSELASRVVSDFMAILAYVNYKMDGYLSTYASDPVLTLGAIKVWYELENGLAKYILPHFQKLILTETLDTVASGVMVACILMLLAMDKCVLGGGASPDYKRIGQFVPLETFLEQFIGCGFCRVKLGWIPSKFRVGHLHKSNDHNSWQN</sequence>
<protein>
    <submittedName>
        <fullName evidence="2">Uncharacterized protein</fullName>
    </submittedName>
</protein>
<reference evidence="2 3" key="1">
    <citation type="submission" date="2024-09" db="EMBL/GenBank/DDBJ databases">
        <title>Genome sequencing and assembly of Phytophthora oleae, isolate VK10A, causative agent of rot of olive drupes.</title>
        <authorList>
            <person name="Conti Taguali S."/>
            <person name="Riolo M."/>
            <person name="La Spada F."/>
            <person name="Cacciola S.O."/>
            <person name="Dionisio G."/>
        </authorList>
    </citation>
    <scope>NUCLEOTIDE SEQUENCE [LARGE SCALE GENOMIC DNA]</scope>
    <source>
        <strain evidence="2 3">VK10A</strain>
    </source>
</reference>
<evidence type="ECO:0000313" key="2">
    <source>
        <dbReference type="EMBL" id="KAL3663857.1"/>
    </source>
</evidence>
<keyword evidence="3" id="KW-1185">Reference proteome</keyword>
<evidence type="ECO:0000313" key="3">
    <source>
        <dbReference type="Proteomes" id="UP001632037"/>
    </source>
</evidence>
<organism evidence="2 3">
    <name type="scientific">Phytophthora oleae</name>
    <dbReference type="NCBI Taxonomy" id="2107226"/>
    <lineage>
        <taxon>Eukaryota</taxon>
        <taxon>Sar</taxon>
        <taxon>Stramenopiles</taxon>
        <taxon>Oomycota</taxon>
        <taxon>Peronosporomycetes</taxon>
        <taxon>Peronosporales</taxon>
        <taxon>Peronosporaceae</taxon>
        <taxon>Phytophthora</taxon>
    </lineage>
</organism>
<dbReference type="Proteomes" id="UP001632037">
    <property type="component" value="Unassembled WGS sequence"/>
</dbReference>
<dbReference type="EMBL" id="JBIMZQ010000026">
    <property type="protein sequence ID" value="KAL3663857.1"/>
    <property type="molecule type" value="Genomic_DNA"/>
</dbReference>
<feature type="region of interest" description="Disordered" evidence="1">
    <location>
        <begin position="17"/>
        <end position="39"/>
    </location>
</feature>
<name>A0ABD3FAH3_9STRA</name>
<dbReference type="AlphaFoldDB" id="A0ABD3FAH3"/>
<accession>A0ABD3FAH3</accession>
<proteinExistence type="predicted"/>